<dbReference type="SUPFAM" id="SSF47384">
    <property type="entry name" value="Homodimeric domain of signal transducing histidine kinase"/>
    <property type="match status" value="1"/>
</dbReference>
<dbReference type="GO" id="GO:0005886">
    <property type="term" value="C:plasma membrane"/>
    <property type="evidence" value="ECO:0007669"/>
    <property type="project" value="UniProtKB-SubCell"/>
</dbReference>
<dbReference type="PANTHER" id="PTHR44936:SF5">
    <property type="entry name" value="SENSOR HISTIDINE KINASE ENVZ"/>
    <property type="match status" value="1"/>
</dbReference>
<dbReference type="Gene3D" id="1.10.287.130">
    <property type="match status" value="1"/>
</dbReference>
<dbReference type="InterPro" id="IPR004358">
    <property type="entry name" value="Sig_transdc_His_kin-like_C"/>
</dbReference>
<dbReference type="InterPro" id="IPR050980">
    <property type="entry name" value="2C_sensor_his_kinase"/>
</dbReference>
<dbReference type="RefSeq" id="WP_097587639.1">
    <property type="nucleotide sequence ID" value="NZ_NWTC01000027.1"/>
</dbReference>
<evidence type="ECO:0000256" key="7">
    <source>
        <dbReference type="ARBA" id="ARBA00022679"/>
    </source>
</evidence>
<evidence type="ECO:0000256" key="10">
    <source>
        <dbReference type="ARBA" id="ARBA00022777"/>
    </source>
</evidence>
<organism evidence="18 19">
    <name type="scientific">Rhizobium fredii</name>
    <name type="common">Sinorhizobium fredii</name>
    <dbReference type="NCBI Taxonomy" id="380"/>
    <lineage>
        <taxon>Bacteria</taxon>
        <taxon>Pseudomonadati</taxon>
        <taxon>Pseudomonadota</taxon>
        <taxon>Alphaproteobacteria</taxon>
        <taxon>Hyphomicrobiales</taxon>
        <taxon>Rhizobiaceae</taxon>
        <taxon>Sinorhizobium/Ensifer group</taxon>
        <taxon>Sinorhizobium</taxon>
    </lineage>
</organism>
<protein>
    <recommendedName>
        <fullName evidence="3">histidine kinase</fullName>
        <ecNumber evidence="3">2.7.13.3</ecNumber>
    </recommendedName>
</protein>
<evidence type="ECO:0000256" key="9">
    <source>
        <dbReference type="ARBA" id="ARBA00022741"/>
    </source>
</evidence>
<sequence>MAMPAFLNGIRLWPRTLRARLFVILLAGLTVAHVMSFTALFSERYIAARSVMFNTLENDVATSIAILDRLPAAERAAWLDHLDRGSYRFVLGRGIPGNPMLEPDEAEVASKIQAAMGTKYPIEVESIPGGARRLQAHLRLSDGEPLTIEVTPKGVMPVADWLPYVLVAQLSLLVLCSWFAMRQAIRPLANLARAADTLDPNSNTPRLSETGPREVAYAATAFNAMRDRITQYLEERVQILAAISHDLQTPITRMKLRAEMAEDSVDRDKLIQDLDEVERLVKEGVAYARSAHGNDEKASRLDVASFIESLAYDYQDTGKAVTVGEVSDGAIVTRPHALRRILTNLIDNALKFGGGAEIEAQRHADDTLVIKVLDRGPGVPESQMEAVMKPFFRLEQSRNRDTGGTGLGLAIAQQLATAIGASLTLSNREGGGLAAEIALRQ</sequence>
<evidence type="ECO:0000256" key="15">
    <source>
        <dbReference type="SAM" id="Phobius"/>
    </source>
</evidence>
<keyword evidence="5" id="KW-0997">Cell inner membrane</keyword>
<dbReference type="InterPro" id="IPR003661">
    <property type="entry name" value="HisK_dim/P_dom"/>
</dbReference>
<accession>A0A2A6LRW3</accession>
<evidence type="ECO:0000259" key="16">
    <source>
        <dbReference type="PROSITE" id="PS50109"/>
    </source>
</evidence>
<dbReference type="PROSITE" id="PS50109">
    <property type="entry name" value="HIS_KIN"/>
    <property type="match status" value="1"/>
</dbReference>
<evidence type="ECO:0000256" key="14">
    <source>
        <dbReference type="ARBA" id="ARBA00023136"/>
    </source>
</evidence>
<dbReference type="Pfam" id="PF02518">
    <property type="entry name" value="HATPase_c"/>
    <property type="match status" value="1"/>
</dbReference>
<name>A0A2A6LRW3_RHIFR</name>
<reference evidence="18 19" key="1">
    <citation type="submission" date="2017-09" db="EMBL/GenBank/DDBJ databases">
        <title>Comparative genomics of rhizobia isolated from Phaseolus vulgaris in China.</title>
        <authorList>
            <person name="Tong W."/>
        </authorList>
    </citation>
    <scope>NUCLEOTIDE SEQUENCE [LARGE SCALE GENOMIC DNA]</scope>
    <source>
        <strain evidence="18 19">PCH1</strain>
    </source>
</reference>
<dbReference type="InterPro" id="IPR003594">
    <property type="entry name" value="HATPase_dom"/>
</dbReference>
<comment type="catalytic activity">
    <reaction evidence="1">
        <text>ATP + protein L-histidine = ADP + protein N-phospho-L-histidine.</text>
        <dbReference type="EC" id="2.7.13.3"/>
    </reaction>
</comment>
<evidence type="ECO:0000313" key="19">
    <source>
        <dbReference type="Proteomes" id="UP000220353"/>
    </source>
</evidence>
<keyword evidence="6" id="KW-0597">Phosphoprotein</keyword>
<evidence type="ECO:0000256" key="8">
    <source>
        <dbReference type="ARBA" id="ARBA00022692"/>
    </source>
</evidence>
<dbReference type="EMBL" id="NWTC01000027">
    <property type="protein sequence ID" value="PDT44879.1"/>
    <property type="molecule type" value="Genomic_DNA"/>
</dbReference>
<keyword evidence="9" id="KW-0547">Nucleotide-binding</keyword>
<comment type="caution">
    <text evidence="18">The sequence shown here is derived from an EMBL/GenBank/DDBJ whole genome shotgun (WGS) entry which is preliminary data.</text>
</comment>
<evidence type="ECO:0000313" key="18">
    <source>
        <dbReference type="EMBL" id="PDT44879.1"/>
    </source>
</evidence>
<dbReference type="PROSITE" id="PS50885">
    <property type="entry name" value="HAMP"/>
    <property type="match status" value="1"/>
</dbReference>
<dbReference type="Gene3D" id="3.30.565.10">
    <property type="entry name" value="Histidine kinase-like ATPase, C-terminal domain"/>
    <property type="match status" value="1"/>
</dbReference>
<keyword evidence="10 18" id="KW-0418">Kinase</keyword>
<keyword evidence="4" id="KW-1003">Cell membrane</keyword>
<evidence type="ECO:0000256" key="12">
    <source>
        <dbReference type="ARBA" id="ARBA00022989"/>
    </source>
</evidence>
<evidence type="ECO:0000256" key="11">
    <source>
        <dbReference type="ARBA" id="ARBA00022840"/>
    </source>
</evidence>
<dbReference type="InterPro" id="IPR036097">
    <property type="entry name" value="HisK_dim/P_sf"/>
</dbReference>
<dbReference type="PANTHER" id="PTHR44936">
    <property type="entry name" value="SENSOR PROTEIN CREC"/>
    <property type="match status" value="1"/>
</dbReference>
<feature type="domain" description="HAMP" evidence="17">
    <location>
        <begin position="182"/>
        <end position="234"/>
    </location>
</feature>
<evidence type="ECO:0000256" key="5">
    <source>
        <dbReference type="ARBA" id="ARBA00022519"/>
    </source>
</evidence>
<keyword evidence="12 15" id="KW-1133">Transmembrane helix</keyword>
<evidence type="ECO:0000256" key="1">
    <source>
        <dbReference type="ARBA" id="ARBA00000085"/>
    </source>
</evidence>
<dbReference type="CDD" id="cd06225">
    <property type="entry name" value="HAMP"/>
    <property type="match status" value="1"/>
</dbReference>
<dbReference type="PRINTS" id="PR00344">
    <property type="entry name" value="BCTRLSENSOR"/>
</dbReference>
<dbReference type="Proteomes" id="UP000220353">
    <property type="component" value="Unassembled WGS sequence"/>
</dbReference>
<dbReference type="GO" id="GO:0000155">
    <property type="term" value="F:phosphorelay sensor kinase activity"/>
    <property type="evidence" value="ECO:0007669"/>
    <property type="project" value="InterPro"/>
</dbReference>
<evidence type="ECO:0000256" key="4">
    <source>
        <dbReference type="ARBA" id="ARBA00022475"/>
    </source>
</evidence>
<dbReference type="EC" id="2.7.13.3" evidence="3"/>
<dbReference type="InterPro" id="IPR005467">
    <property type="entry name" value="His_kinase_dom"/>
</dbReference>
<gene>
    <name evidence="18" type="ORF">CO661_26845</name>
</gene>
<evidence type="ECO:0000256" key="13">
    <source>
        <dbReference type="ARBA" id="ARBA00023012"/>
    </source>
</evidence>
<comment type="subcellular location">
    <subcellularLocation>
        <location evidence="2">Cell inner membrane</location>
        <topology evidence="2">Multi-pass membrane protein</topology>
    </subcellularLocation>
</comment>
<keyword evidence="11" id="KW-0067">ATP-binding</keyword>
<proteinExistence type="predicted"/>
<evidence type="ECO:0000256" key="2">
    <source>
        <dbReference type="ARBA" id="ARBA00004429"/>
    </source>
</evidence>
<dbReference type="Pfam" id="PF00672">
    <property type="entry name" value="HAMP"/>
    <property type="match status" value="1"/>
</dbReference>
<dbReference type="SMART" id="SM00388">
    <property type="entry name" value="HisKA"/>
    <property type="match status" value="1"/>
</dbReference>
<dbReference type="SMART" id="SM00304">
    <property type="entry name" value="HAMP"/>
    <property type="match status" value="1"/>
</dbReference>
<dbReference type="InterPro" id="IPR036890">
    <property type="entry name" value="HATPase_C_sf"/>
</dbReference>
<dbReference type="SUPFAM" id="SSF55874">
    <property type="entry name" value="ATPase domain of HSP90 chaperone/DNA topoisomerase II/histidine kinase"/>
    <property type="match status" value="1"/>
</dbReference>
<dbReference type="CDD" id="cd00082">
    <property type="entry name" value="HisKA"/>
    <property type="match status" value="1"/>
</dbReference>
<dbReference type="InterPro" id="IPR003660">
    <property type="entry name" value="HAMP_dom"/>
</dbReference>
<keyword evidence="7" id="KW-0808">Transferase</keyword>
<keyword evidence="13" id="KW-0902">Two-component regulatory system</keyword>
<evidence type="ECO:0000259" key="17">
    <source>
        <dbReference type="PROSITE" id="PS50885"/>
    </source>
</evidence>
<feature type="transmembrane region" description="Helical" evidence="15">
    <location>
        <begin position="21"/>
        <end position="42"/>
    </location>
</feature>
<evidence type="ECO:0000256" key="6">
    <source>
        <dbReference type="ARBA" id="ARBA00022553"/>
    </source>
</evidence>
<keyword evidence="14 15" id="KW-0472">Membrane</keyword>
<dbReference type="AlphaFoldDB" id="A0A2A6LRW3"/>
<dbReference type="Pfam" id="PF00512">
    <property type="entry name" value="HisKA"/>
    <property type="match status" value="1"/>
</dbReference>
<feature type="domain" description="Histidine kinase" evidence="16">
    <location>
        <begin position="242"/>
        <end position="441"/>
    </location>
</feature>
<dbReference type="GO" id="GO:0005524">
    <property type="term" value="F:ATP binding"/>
    <property type="evidence" value="ECO:0007669"/>
    <property type="project" value="UniProtKB-KW"/>
</dbReference>
<keyword evidence="8 15" id="KW-0812">Transmembrane</keyword>
<evidence type="ECO:0000256" key="3">
    <source>
        <dbReference type="ARBA" id="ARBA00012438"/>
    </source>
</evidence>
<dbReference type="SMART" id="SM00387">
    <property type="entry name" value="HATPase_c"/>
    <property type="match status" value="1"/>
</dbReference>